<organism evidence="4 5">
    <name type="scientific">Mangrovibacterium diazotrophicum</name>
    <dbReference type="NCBI Taxonomy" id="1261403"/>
    <lineage>
        <taxon>Bacteria</taxon>
        <taxon>Pseudomonadati</taxon>
        <taxon>Bacteroidota</taxon>
        <taxon>Bacteroidia</taxon>
        <taxon>Marinilabiliales</taxon>
        <taxon>Prolixibacteraceae</taxon>
        <taxon>Mangrovibacterium</taxon>
    </lineage>
</organism>
<accession>A0A419W5P2</accession>
<reference evidence="4 5" key="1">
    <citation type="submission" date="2018-09" db="EMBL/GenBank/DDBJ databases">
        <title>Genomic Encyclopedia of Archaeal and Bacterial Type Strains, Phase II (KMG-II): from individual species to whole genera.</title>
        <authorList>
            <person name="Goeker M."/>
        </authorList>
    </citation>
    <scope>NUCLEOTIDE SEQUENCE [LARGE SCALE GENOMIC DNA]</scope>
    <source>
        <strain evidence="4 5">DSM 27148</strain>
    </source>
</reference>
<dbReference type="InterPro" id="IPR006860">
    <property type="entry name" value="FecR"/>
</dbReference>
<dbReference type="RefSeq" id="WP_120272132.1">
    <property type="nucleotide sequence ID" value="NZ_RAPN01000001.1"/>
</dbReference>
<dbReference type="AlphaFoldDB" id="A0A419W5P2"/>
<dbReference type="Gene3D" id="2.60.120.1440">
    <property type="match status" value="1"/>
</dbReference>
<dbReference type="Proteomes" id="UP000283387">
    <property type="component" value="Unassembled WGS sequence"/>
</dbReference>
<keyword evidence="5" id="KW-1185">Reference proteome</keyword>
<comment type="caution">
    <text evidence="4">The sequence shown here is derived from an EMBL/GenBank/DDBJ whole genome shotgun (WGS) entry which is preliminary data.</text>
</comment>
<feature type="transmembrane region" description="Helical" evidence="1">
    <location>
        <begin position="80"/>
        <end position="101"/>
    </location>
</feature>
<sequence>MRNDKVKYNVEDILINDHLVEELIGDEKGNKGGRNDRSFSLAGLIYRALIGNKNWFKPKQKQQLGDKIQHSIVAYRRKLIISRFTAAASFLIFVSVSYLYLSNQDSAVRSYAENWEMVPVNGNTQLILSNDETIAIDSKESEIGYSETGNVIDIDDSGKVNQDIDSQKPAMNTVVVPFGKRTHVTLSDNSSVWLNSGSRLVFPARFDKGKREVYLEGEGMFEVSHDKGHPFHVLTKDLEVEVLGTVFNVSAYRDDKETSAVLVEGSVELSYQGTSFVGKSEEKMIPGYLASYNPLNSSLNQKAVNTDLYTSWRKGYLIFEREPLPEIVRKVSRYYNVDIQLADPELEKETFSGNLDLGNSAPELLQIVAEIVSARIEQQGNQIIMSRI</sequence>
<gene>
    <name evidence="4" type="ORF">BC643_1099</name>
</gene>
<evidence type="ECO:0000313" key="5">
    <source>
        <dbReference type="Proteomes" id="UP000283387"/>
    </source>
</evidence>
<keyword evidence="1" id="KW-0472">Membrane</keyword>
<dbReference type="InterPro" id="IPR012373">
    <property type="entry name" value="Ferrdict_sens_TM"/>
</dbReference>
<dbReference type="InterPro" id="IPR032508">
    <property type="entry name" value="FecR_C"/>
</dbReference>
<dbReference type="OrthoDB" id="1123467at2"/>
<keyword evidence="1" id="KW-1133">Transmembrane helix</keyword>
<dbReference type="PANTHER" id="PTHR30273:SF2">
    <property type="entry name" value="PROTEIN FECR"/>
    <property type="match status" value="1"/>
</dbReference>
<feature type="domain" description="FecR protein" evidence="2">
    <location>
        <begin position="173"/>
        <end position="268"/>
    </location>
</feature>
<evidence type="ECO:0000313" key="4">
    <source>
        <dbReference type="EMBL" id="RKD90756.1"/>
    </source>
</evidence>
<dbReference type="FunFam" id="2.60.120.1440:FF:000001">
    <property type="entry name" value="Putative anti-sigma factor"/>
    <property type="match status" value="1"/>
</dbReference>
<evidence type="ECO:0000259" key="2">
    <source>
        <dbReference type="Pfam" id="PF04773"/>
    </source>
</evidence>
<protein>
    <submittedName>
        <fullName evidence="4">FecR family protein</fullName>
    </submittedName>
</protein>
<keyword evidence="1" id="KW-0812">Transmembrane</keyword>
<dbReference type="Pfam" id="PF04773">
    <property type="entry name" value="FecR"/>
    <property type="match status" value="1"/>
</dbReference>
<evidence type="ECO:0000256" key="1">
    <source>
        <dbReference type="SAM" id="Phobius"/>
    </source>
</evidence>
<dbReference type="Pfam" id="PF16344">
    <property type="entry name" value="FecR_C"/>
    <property type="match status" value="1"/>
</dbReference>
<dbReference type="GO" id="GO:0016989">
    <property type="term" value="F:sigma factor antagonist activity"/>
    <property type="evidence" value="ECO:0007669"/>
    <property type="project" value="TreeGrafter"/>
</dbReference>
<feature type="domain" description="Protein FecR C-terminal" evidence="3">
    <location>
        <begin position="316"/>
        <end position="384"/>
    </location>
</feature>
<name>A0A419W5P2_9BACT</name>
<proteinExistence type="predicted"/>
<dbReference type="Gene3D" id="3.55.50.30">
    <property type="match status" value="1"/>
</dbReference>
<dbReference type="EMBL" id="RAPN01000001">
    <property type="protein sequence ID" value="RKD90756.1"/>
    <property type="molecule type" value="Genomic_DNA"/>
</dbReference>
<dbReference type="PANTHER" id="PTHR30273">
    <property type="entry name" value="PERIPLASMIC SIGNAL SENSOR AND SIGMA FACTOR ACTIVATOR FECR-RELATED"/>
    <property type="match status" value="1"/>
</dbReference>
<evidence type="ECO:0000259" key="3">
    <source>
        <dbReference type="Pfam" id="PF16344"/>
    </source>
</evidence>